<comment type="caution">
    <text evidence="2">The sequence shown here is derived from an EMBL/GenBank/DDBJ whole genome shotgun (WGS) entry which is preliminary data.</text>
</comment>
<dbReference type="InterPro" id="IPR053158">
    <property type="entry name" value="CapK_Type1_Caps_Biosynth"/>
</dbReference>
<feature type="domain" description="AMP-dependent synthetase/ligase" evidence="1">
    <location>
        <begin position="186"/>
        <end position="278"/>
    </location>
</feature>
<dbReference type="PANTHER" id="PTHR36932:SF1">
    <property type="entry name" value="CAPSULAR POLYSACCHARIDE BIOSYNTHESIS PROTEIN"/>
    <property type="match status" value="1"/>
</dbReference>
<proteinExistence type="predicted"/>
<accession>A0A4U8Q426</accession>
<gene>
    <name evidence="2" type="primary">paaK</name>
    <name evidence="2" type="ORF">DSM106044_03752</name>
</gene>
<keyword evidence="3" id="KW-1185">Reference proteome</keyword>
<dbReference type="EMBL" id="QGQD01000069">
    <property type="protein sequence ID" value="TLC99549.1"/>
    <property type="molecule type" value="Genomic_DNA"/>
</dbReference>
<dbReference type="EC" id="6.2.1.30" evidence="2"/>
<sequence>MNYFKTLVDLYRLKKQAKLTTQQMRTLQNKKLRNMLHYAWKHSAYYRRAFTAAGITEEQLDELPLSCFPTIDKKEFLEHFDELIVPIDLRQKELREFDAADSSDRKPYKGKYHVVHSSGSTGKPGYFVYDEAAWNHMLLGMIRAALWNMTMPQILSLLAKRPRIVYIAATDGRYGGAMAVGDGIDGVGASRMYLDIKTPLDEWIRQIKEFKPNIIIGYPSAIKILAELVEKGRVEVNAVRVISCGEPLGASLRNYLERSFQTKVVNFYGASESLTIGVELNPEEGMILFDDMNFIEVESGVMYLTCLYNFAQPLIRYRISDSLVLKAAEVNSPYPFTRAVGLLGRNEDILWFEDGSGNEEFLHPLAIEGFCIEGLMDYQFRQVGKDAFEMYAETSASASREKIKAEMLYQMKKILAGKKLDYVQFYVIFTNEILPDPRTGKKSLILEKGAEGQYEKSVIAG</sequence>
<name>A0A4U8Q426_9FIRM</name>
<dbReference type="GO" id="GO:0047475">
    <property type="term" value="F:phenylacetate-CoA ligase activity"/>
    <property type="evidence" value="ECO:0007669"/>
    <property type="project" value="UniProtKB-EC"/>
</dbReference>
<dbReference type="PANTHER" id="PTHR36932">
    <property type="entry name" value="CAPSULAR POLYSACCHARIDE BIOSYNTHESIS PROTEIN"/>
    <property type="match status" value="1"/>
</dbReference>
<protein>
    <submittedName>
        <fullName evidence="2">Phenylacetate-coenzyme A ligase</fullName>
        <ecNumber evidence="2">6.2.1.30</ecNumber>
    </submittedName>
</protein>
<dbReference type="Proteomes" id="UP000306509">
    <property type="component" value="Unassembled WGS sequence"/>
</dbReference>
<dbReference type="RefSeq" id="WP_138003371.1">
    <property type="nucleotide sequence ID" value="NZ_QGQD01000069.1"/>
</dbReference>
<organism evidence="2 3">
    <name type="scientific">Robinsoniella peoriensis</name>
    <dbReference type="NCBI Taxonomy" id="180332"/>
    <lineage>
        <taxon>Bacteria</taxon>
        <taxon>Bacillati</taxon>
        <taxon>Bacillota</taxon>
        <taxon>Clostridia</taxon>
        <taxon>Lachnospirales</taxon>
        <taxon>Lachnospiraceae</taxon>
        <taxon>Robinsoniella</taxon>
    </lineage>
</organism>
<reference evidence="2 3" key="1">
    <citation type="journal article" date="2019" name="Anaerobe">
        <title>Detection of Robinsoniella peoriensis in multiple bone samples of a trauma patient.</title>
        <authorList>
            <person name="Schrottner P."/>
            <person name="Hartwich K."/>
            <person name="Bunk B."/>
            <person name="Schober I."/>
            <person name="Helbig S."/>
            <person name="Rudolph W.W."/>
            <person name="Gunzer F."/>
        </authorList>
    </citation>
    <scope>NUCLEOTIDE SEQUENCE [LARGE SCALE GENOMIC DNA]</scope>
    <source>
        <strain evidence="2 3">DSM 106044</strain>
    </source>
</reference>
<keyword evidence="2" id="KW-0436">Ligase</keyword>
<dbReference type="SUPFAM" id="SSF56801">
    <property type="entry name" value="Acetyl-CoA synthetase-like"/>
    <property type="match status" value="1"/>
</dbReference>
<evidence type="ECO:0000313" key="3">
    <source>
        <dbReference type="Proteomes" id="UP000306509"/>
    </source>
</evidence>
<dbReference type="Gene3D" id="3.40.50.12780">
    <property type="entry name" value="N-terminal domain of ligase-like"/>
    <property type="match status" value="1"/>
</dbReference>
<dbReference type="STRING" id="180332.GCA_000797495_01558"/>
<dbReference type="AlphaFoldDB" id="A0A4U8Q426"/>
<evidence type="ECO:0000259" key="1">
    <source>
        <dbReference type="Pfam" id="PF00501"/>
    </source>
</evidence>
<dbReference type="InterPro" id="IPR000873">
    <property type="entry name" value="AMP-dep_synth/lig_dom"/>
</dbReference>
<evidence type="ECO:0000313" key="2">
    <source>
        <dbReference type="EMBL" id="TLC99549.1"/>
    </source>
</evidence>
<dbReference type="InterPro" id="IPR042099">
    <property type="entry name" value="ANL_N_sf"/>
</dbReference>
<dbReference type="Pfam" id="PF00501">
    <property type="entry name" value="AMP-binding"/>
    <property type="match status" value="1"/>
</dbReference>